<dbReference type="GO" id="GO:0004527">
    <property type="term" value="F:exonuclease activity"/>
    <property type="evidence" value="ECO:0007669"/>
    <property type="project" value="UniProtKB-KW"/>
</dbReference>
<dbReference type="EMBL" id="KB706258">
    <property type="protein sequence ID" value="EMR68331.1"/>
    <property type="molecule type" value="Genomic_DNA"/>
</dbReference>
<keyword evidence="2" id="KW-1185">Reference proteome</keyword>
<evidence type="ECO:0000313" key="2">
    <source>
        <dbReference type="Proteomes" id="UP000012174"/>
    </source>
</evidence>
<evidence type="ECO:0000313" key="1">
    <source>
        <dbReference type="EMBL" id="EMR68331.1"/>
    </source>
</evidence>
<dbReference type="KEGG" id="ela:UCREL1_4655"/>
<dbReference type="eggNOG" id="ENOG502TCM0">
    <property type="taxonomic scope" value="Eukaryota"/>
</dbReference>
<dbReference type="GO" id="GO:0003676">
    <property type="term" value="F:nucleic acid binding"/>
    <property type="evidence" value="ECO:0007669"/>
    <property type="project" value="InterPro"/>
</dbReference>
<keyword evidence="1" id="KW-0378">Hydrolase</keyword>
<proteinExistence type="predicted"/>
<dbReference type="OMA" id="CTERARI"/>
<sequence>MTPLRSYSYSRLRRMPSTRSLFAGQHGSVDLSTANDVGVSLKSILESKSIPKVTFDIRHLSHILYHQHNVKLAGIHDLQLTELASRDRKESKKHIAGLAKCVEQDVVPPSNEVRKRWLETSNVDEYHMFNVLGHAPRSSIKRVELFPTLWRIYRSRLQRAGEMFWLAQARWETETRVTASQLPKSRTMDRKEQTLGPETWYDYELRERRSDEWNDELMMKMKAGYELDEDANWVPMQHT</sequence>
<dbReference type="PANTHER" id="PTHR43040">
    <property type="entry name" value="RIBONUCLEASE D"/>
    <property type="match status" value="1"/>
</dbReference>
<dbReference type="PANTHER" id="PTHR43040:SF1">
    <property type="entry name" value="RIBONUCLEASE D"/>
    <property type="match status" value="1"/>
</dbReference>
<dbReference type="HOGENOM" id="CLU_1161135_0_0_1"/>
<keyword evidence="1" id="KW-0269">Exonuclease</keyword>
<dbReference type="AlphaFoldDB" id="M7TEH5"/>
<dbReference type="OrthoDB" id="26838at2759"/>
<organism evidence="1 2">
    <name type="scientific">Eutypa lata (strain UCR-EL1)</name>
    <name type="common">Grapevine dieback disease fungus</name>
    <name type="synonym">Eutypa armeniacae</name>
    <dbReference type="NCBI Taxonomy" id="1287681"/>
    <lineage>
        <taxon>Eukaryota</taxon>
        <taxon>Fungi</taxon>
        <taxon>Dikarya</taxon>
        <taxon>Ascomycota</taxon>
        <taxon>Pezizomycotina</taxon>
        <taxon>Sordariomycetes</taxon>
        <taxon>Xylariomycetidae</taxon>
        <taxon>Xylariales</taxon>
        <taxon>Diatrypaceae</taxon>
        <taxon>Eutypa</taxon>
    </lineage>
</organism>
<gene>
    <name evidence="1" type="ORF">UCREL1_4655</name>
</gene>
<keyword evidence="1" id="KW-0540">Nuclease</keyword>
<dbReference type="SUPFAM" id="SSF53098">
    <property type="entry name" value="Ribonuclease H-like"/>
    <property type="match status" value="1"/>
</dbReference>
<dbReference type="Proteomes" id="UP000012174">
    <property type="component" value="Unassembled WGS sequence"/>
</dbReference>
<dbReference type="Gene3D" id="3.30.420.10">
    <property type="entry name" value="Ribonuclease H-like superfamily/Ribonuclease H"/>
    <property type="match status" value="1"/>
</dbReference>
<reference evidence="2" key="1">
    <citation type="journal article" date="2013" name="Genome Announc.">
        <title>Draft genome sequence of the grapevine dieback fungus Eutypa lata UCR-EL1.</title>
        <authorList>
            <person name="Blanco-Ulate B."/>
            <person name="Rolshausen P.E."/>
            <person name="Cantu D."/>
        </authorList>
    </citation>
    <scope>NUCLEOTIDE SEQUENCE [LARGE SCALE GENOMIC DNA]</scope>
    <source>
        <strain evidence="2">UCR-EL1</strain>
    </source>
</reference>
<dbReference type="InterPro" id="IPR036397">
    <property type="entry name" value="RNaseH_sf"/>
</dbReference>
<protein>
    <submittedName>
        <fullName evidence="1">Putative 3-5 exonuclease protein</fullName>
    </submittedName>
</protein>
<name>M7TEH5_EUTLA</name>
<dbReference type="InterPro" id="IPR012337">
    <property type="entry name" value="RNaseH-like_sf"/>
</dbReference>
<accession>M7TEH5</accession>